<accession>A0AAN4Z6N4</accession>
<keyword evidence="2" id="KW-1185">Reference proteome</keyword>
<dbReference type="AlphaFoldDB" id="A0AAN4Z6N4"/>
<sequence>STQASFSPFFYDYSLKGLRTMALRLPIFEISAMKGPNVETTFGDVMIICKNEDIPFFTAVVNKDTDVIDTTAFNQAVDYAALSNQFDDDISNDDID</sequence>
<organism evidence="1 2">
    <name type="scientific">Pristionchus mayeri</name>
    <dbReference type="NCBI Taxonomy" id="1317129"/>
    <lineage>
        <taxon>Eukaryota</taxon>
        <taxon>Metazoa</taxon>
        <taxon>Ecdysozoa</taxon>
        <taxon>Nematoda</taxon>
        <taxon>Chromadorea</taxon>
        <taxon>Rhabditida</taxon>
        <taxon>Rhabditina</taxon>
        <taxon>Diplogasteromorpha</taxon>
        <taxon>Diplogasteroidea</taxon>
        <taxon>Neodiplogasteridae</taxon>
        <taxon>Pristionchus</taxon>
    </lineage>
</organism>
<feature type="non-terminal residue" evidence="1">
    <location>
        <position position="96"/>
    </location>
</feature>
<proteinExistence type="predicted"/>
<feature type="non-terminal residue" evidence="1">
    <location>
        <position position="1"/>
    </location>
</feature>
<comment type="caution">
    <text evidence="1">The sequence shown here is derived from an EMBL/GenBank/DDBJ whole genome shotgun (WGS) entry which is preliminary data.</text>
</comment>
<protein>
    <submittedName>
        <fullName evidence="1">Uncharacterized protein</fullName>
    </submittedName>
</protein>
<dbReference type="EMBL" id="BTRK01000002">
    <property type="protein sequence ID" value="GMR34314.1"/>
    <property type="molecule type" value="Genomic_DNA"/>
</dbReference>
<dbReference type="Proteomes" id="UP001328107">
    <property type="component" value="Unassembled WGS sequence"/>
</dbReference>
<reference evidence="2" key="1">
    <citation type="submission" date="2022-10" db="EMBL/GenBank/DDBJ databases">
        <title>Genome assembly of Pristionchus species.</title>
        <authorList>
            <person name="Yoshida K."/>
            <person name="Sommer R.J."/>
        </authorList>
    </citation>
    <scope>NUCLEOTIDE SEQUENCE [LARGE SCALE GENOMIC DNA]</scope>
    <source>
        <strain evidence="2">RS5460</strain>
    </source>
</reference>
<gene>
    <name evidence="1" type="ORF">PMAYCL1PPCAC_04509</name>
</gene>
<dbReference type="PANTHER" id="PTHR11238:SF9">
    <property type="entry name" value="PROMININ, ISOFORM D"/>
    <property type="match status" value="1"/>
</dbReference>
<evidence type="ECO:0000313" key="2">
    <source>
        <dbReference type="Proteomes" id="UP001328107"/>
    </source>
</evidence>
<evidence type="ECO:0000313" key="1">
    <source>
        <dbReference type="EMBL" id="GMR34314.1"/>
    </source>
</evidence>
<name>A0AAN4Z6N4_9BILA</name>
<dbReference type="PANTHER" id="PTHR11238">
    <property type="entry name" value="PROMININ ISOFORM D-RELATED"/>
    <property type="match status" value="1"/>
</dbReference>